<accession>A0A8D8E8N3</accession>
<dbReference type="EMBL" id="HBUE01189350">
    <property type="protein sequence ID" value="CAG6524272.1"/>
    <property type="molecule type" value="Transcribed_RNA"/>
</dbReference>
<feature type="region of interest" description="Disordered" evidence="1">
    <location>
        <begin position="996"/>
        <end position="1019"/>
    </location>
</feature>
<feature type="compositionally biased region" description="Acidic residues" evidence="1">
    <location>
        <begin position="1326"/>
        <end position="1343"/>
    </location>
</feature>
<feature type="region of interest" description="Disordered" evidence="1">
    <location>
        <begin position="1050"/>
        <end position="1120"/>
    </location>
</feature>
<feature type="compositionally biased region" description="Polar residues" evidence="1">
    <location>
        <begin position="1209"/>
        <end position="1218"/>
    </location>
</feature>
<feature type="region of interest" description="Disordered" evidence="1">
    <location>
        <begin position="1"/>
        <end position="58"/>
    </location>
</feature>
<feature type="compositionally biased region" description="Low complexity" evidence="1">
    <location>
        <begin position="41"/>
        <end position="51"/>
    </location>
</feature>
<feature type="region of interest" description="Disordered" evidence="1">
    <location>
        <begin position="1609"/>
        <end position="1643"/>
    </location>
</feature>
<feature type="compositionally biased region" description="Basic and acidic residues" evidence="1">
    <location>
        <begin position="1105"/>
        <end position="1118"/>
    </location>
</feature>
<feature type="compositionally biased region" description="Basic and acidic residues" evidence="1">
    <location>
        <begin position="1085"/>
        <end position="1098"/>
    </location>
</feature>
<feature type="compositionally biased region" description="Low complexity" evidence="1">
    <location>
        <begin position="302"/>
        <end position="334"/>
    </location>
</feature>
<feature type="region of interest" description="Disordered" evidence="1">
    <location>
        <begin position="77"/>
        <end position="347"/>
    </location>
</feature>
<feature type="compositionally biased region" description="Pro residues" evidence="1">
    <location>
        <begin position="1827"/>
        <end position="1836"/>
    </location>
</feature>
<feature type="compositionally biased region" description="Basic and acidic residues" evidence="1">
    <location>
        <begin position="1068"/>
        <end position="1077"/>
    </location>
</feature>
<dbReference type="EMBL" id="HBUE01295159">
    <property type="protein sequence ID" value="CAG6575953.1"/>
    <property type="molecule type" value="Transcribed_RNA"/>
</dbReference>
<reference evidence="2" key="1">
    <citation type="submission" date="2021-05" db="EMBL/GenBank/DDBJ databases">
        <authorList>
            <person name="Alioto T."/>
            <person name="Alioto T."/>
            <person name="Gomez Garrido J."/>
        </authorList>
    </citation>
    <scope>NUCLEOTIDE SEQUENCE</scope>
</reference>
<feature type="compositionally biased region" description="Polar residues" evidence="1">
    <location>
        <begin position="899"/>
        <end position="917"/>
    </location>
</feature>
<protein>
    <submittedName>
        <fullName evidence="2">(northern house mosquito) hypothetical protein</fullName>
    </submittedName>
</protein>
<feature type="region of interest" description="Disordered" evidence="1">
    <location>
        <begin position="412"/>
        <end position="668"/>
    </location>
</feature>
<name>A0A8D8E8N3_CULPI</name>
<feature type="compositionally biased region" description="Basic and acidic residues" evidence="1">
    <location>
        <begin position="488"/>
        <end position="502"/>
    </location>
</feature>
<feature type="region of interest" description="Disordered" evidence="1">
    <location>
        <begin position="744"/>
        <end position="765"/>
    </location>
</feature>
<feature type="compositionally biased region" description="Polar residues" evidence="1">
    <location>
        <begin position="1273"/>
        <end position="1289"/>
    </location>
</feature>
<feature type="region of interest" description="Disordered" evidence="1">
    <location>
        <begin position="889"/>
        <end position="920"/>
    </location>
</feature>
<feature type="compositionally biased region" description="Pro residues" evidence="1">
    <location>
        <begin position="1250"/>
        <end position="1264"/>
    </location>
</feature>
<feature type="compositionally biased region" description="Polar residues" evidence="1">
    <location>
        <begin position="1796"/>
        <end position="1812"/>
    </location>
</feature>
<feature type="compositionally biased region" description="Low complexity" evidence="1">
    <location>
        <begin position="114"/>
        <end position="175"/>
    </location>
</feature>
<feature type="compositionally biased region" description="Low complexity" evidence="1">
    <location>
        <begin position="889"/>
        <end position="898"/>
    </location>
</feature>
<feature type="compositionally biased region" description="Low complexity" evidence="1">
    <location>
        <begin position="1394"/>
        <end position="1412"/>
    </location>
</feature>
<feature type="compositionally biased region" description="Basic and acidic residues" evidence="1">
    <location>
        <begin position="1313"/>
        <end position="1325"/>
    </location>
</feature>
<feature type="region of interest" description="Disordered" evidence="1">
    <location>
        <begin position="1167"/>
        <end position="1416"/>
    </location>
</feature>
<proteinExistence type="predicted"/>
<organism evidence="2">
    <name type="scientific">Culex pipiens</name>
    <name type="common">House mosquito</name>
    <dbReference type="NCBI Taxonomy" id="7175"/>
    <lineage>
        <taxon>Eukaryota</taxon>
        <taxon>Metazoa</taxon>
        <taxon>Ecdysozoa</taxon>
        <taxon>Arthropoda</taxon>
        <taxon>Hexapoda</taxon>
        <taxon>Insecta</taxon>
        <taxon>Pterygota</taxon>
        <taxon>Neoptera</taxon>
        <taxon>Endopterygota</taxon>
        <taxon>Diptera</taxon>
        <taxon>Nematocera</taxon>
        <taxon>Culicoidea</taxon>
        <taxon>Culicidae</taxon>
        <taxon>Culicinae</taxon>
        <taxon>Culicini</taxon>
        <taxon>Culex</taxon>
        <taxon>Culex</taxon>
    </lineage>
</organism>
<evidence type="ECO:0000256" key="1">
    <source>
        <dbReference type="SAM" id="MobiDB-lite"/>
    </source>
</evidence>
<evidence type="ECO:0000313" key="2">
    <source>
        <dbReference type="EMBL" id="CAG6524272.1"/>
    </source>
</evidence>
<feature type="compositionally biased region" description="Low complexity" evidence="1">
    <location>
        <begin position="532"/>
        <end position="593"/>
    </location>
</feature>
<feature type="compositionally biased region" description="Polar residues" evidence="1">
    <location>
        <begin position="634"/>
        <end position="643"/>
    </location>
</feature>
<feature type="compositionally biased region" description="Basic and acidic residues" evidence="1">
    <location>
        <begin position="1905"/>
        <end position="1918"/>
    </location>
</feature>
<feature type="region of interest" description="Disordered" evidence="1">
    <location>
        <begin position="1794"/>
        <end position="1838"/>
    </location>
</feature>
<sequence>MSSSSGSTGGSNPKPASGGRTAPSARGSTSRKENVVPPQRAGSSSASSATSGSGGQAAGAAELFAAKDIDRIAKYKADRRKAIYLRNTVQENENERLEIKKRSSSRSTANTPTSSAIHSKSQPSSSSTKPAASSSSTSSLSAAAVAARPWLAASSTVASRSAPTSTSNISAATSSGKHGTARPKTATSSGDAGGGGGGSLPLSPSHQPPSSRKPRDRSLAATSRSSADEKQVVPTQQVKQQPQQPIRTTRSSRLRAAALEKDRSSSVGATLGGASEDTNHSTSFGQRLKPSGGGGTKLHSPNSSSTSTSSRVSSNASTSSGSSARNASGSSAAGSREKPTAKRLVPSIAVNMKQKLKETTETVVTIVKVAAPSDINRNRTATVASTDVLNGNHEPPKPEVGEAFLERIPSTTVTVASDDPKAPRPVLGSLGSSLDSPRSLQSPRMRTSTMKTGTVARSMALVDIHGLSPVKTPAADKSAKRKSNLNRAQHEEATEKRPSSTDRRRHQKTSTSSAALSSPEPAIRQPSRKPTRPSSSSKAPPKISEPPATTTPPSTAATTPASSPYPKASLQSSTTSLAAPSTSPASTPSKFSPLLVSSKTPSPAGLGATTSSSSPGRMLLCRRNSPASVPPVLQHSSSSSTTLAGEVGPAGRRGSEEAEPSPDSPLLLAQQYSKFSQMMLKSPTLERYEVAQPEPELEVPLEVEQEEEEQPTELCVPLEEEAAELEGAAGNVIVIEDLDLLEAGPSGLGPRREVTSDDEEEIDRPANRILFDDKFNDEFVVIENSPKSHLIQSLDETDIAVIGEHDDDVEEYPPRPASSNSAGYEKKNLVKMSSVEHFERKSCSPQRKKSLSPIARAKSMEENHLASVSPVPSNHIVSILKRKTAVESGNSSASSNASPVTFSPSVVDTPVRSSASARRQGILKKRCSLDESRYSRSHSPDDRSILVKHTRRNSFEELATAQQHGILKQKSYESKEDVSSAATTCTGSTTAVNAPISHGILKKKTDSSSTSTPNEQPKHVSISQAVILAAAEICQDMLLDHEDHEIRPILKSDSQHHPAPKPILKKKYSSESEEIRPILKSSRKSSREETSDSEDLHRSILKTDSPAKRRSFGDRSDSLDSNAAAALIRSRSLEHPDPVPTAPVVPQVQNIEKPIISVAERIKHMEKFLSGPSTSGGGSPAAGSSSGAIPKRSPGSASSRRESFRFKTQPITSSEISGVQQQVEDQQQRSVENPEESCSSLESNCHPEPIAEPPTRPTEEPPLSPTLATTESNSHSGEFNLASLSSDSGIQFGRGTEETSGADYGLSSSVKTSDSEKSPSRKTIDDDVVLNDLNQEDDVEDPEDHLQIIEETGGQRRVLLSPSSTTCSRNRRHGSSSSTSSSDLSDREMYTATVGVQQQDDLDDSSGGLRRSNSVRARANMFQQLESRMKENENPAASVPRGRRVMPAAQFATQTISPTDASLNHHHQQLSNSTSTILNKNEISDDSGTEFDPSTLQVSKKIKLFSGGQTSSTAAAMTTALTTTPSGAARMGPVKKKALKFRTVGKLTMPKFLNDNNNNISNSSPTLVTPAPPGNDVADFHDDEQKGENGPVVDALKVDRIRRKFMGGASTPIIGEDHGGSVGVGTGDEGSDSNVESGKENNYDSGGEYGVQLGSGGIAALKKNLLNGSRSHNRSILLNSMGGGGGGSETEEVIVKGKVSTIAKQWNKLRSMTLDVSAIKSPSTPALQSPVGNGGNTPVLEERACESLPYDLANNSHSFAHSPSILEKSSFATNKSRQRNSPQIDDRFAKYFGLKNSGTENSPATPPSSTDQEAAKIRRRSRSMPRGNPPAPPPQRPIDERIAKYFGVNKSFSGQQTSPQTINKPRAIVKPQQRLLNPDPIMKHLNLKPSGGAAADKARRRSRSVPRDEDQLEQEKSAARGQLAKSFCGVGGSALTLAPLKTFEEFNLTAEDLSMADTEFDKLYID</sequence>
<feature type="region of interest" description="Disordered" evidence="1">
    <location>
        <begin position="1885"/>
        <end position="1918"/>
    </location>
</feature>
<feature type="compositionally biased region" description="Low complexity" evidence="1">
    <location>
        <begin position="200"/>
        <end position="210"/>
    </location>
</feature>
<feature type="compositionally biased region" description="Low complexity" evidence="1">
    <location>
        <begin position="232"/>
        <end position="257"/>
    </location>
</feature>
<feature type="compositionally biased region" description="Polar residues" evidence="1">
    <location>
        <begin position="430"/>
        <end position="452"/>
    </location>
</feature>